<evidence type="ECO:0000313" key="2">
    <source>
        <dbReference type="EMBL" id="RIJ45827.1"/>
    </source>
</evidence>
<dbReference type="EMBL" id="QWGR01000019">
    <property type="protein sequence ID" value="RIJ45827.1"/>
    <property type="molecule type" value="Genomic_DNA"/>
</dbReference>
<dbReference type="Proteomes" id="UP000265926">
    <property type="component" value="Unassembled WGS sequence"/>
</dbReference>
<accession>A0A399SV10</accession>
<feature type="chain" id="PRO_5017262386" description="DUF4294 domain-containing protein" evidence="1">
    <location>
        <begin position="21"/>
        <end position="193"/>
    </location>
</feature>
<evidence type="ECO:0000256" key="1">
    <source>
        <dbReference type="SAM" id="SignalP"/>
    </source>
</evidence>
<protein>
    <recommendedName>
        <fullName evidence="4">DUF4294 domain-containing protein</fullName>
    </recommendedName>
</protein>
<comment type="caution">
    <text evidence="2">The sequence shown here is derived from an EMBL/GenBank/DDBJ whole genome shotgun (WGS) entry which is preliminary data.</text>
</comment>
<reference evidence="2 3" key="1">
    <citation type="submission" date="2018-08" db="EMBL/GenBank/DDBJ databases">
        <title>Pallidiluteibacterium maritimus gen. nov., sp. nov., isolated from coastal sediment.</title>
        <authorList>
            <person name="Zhou L.Y."/>
        </authorList>
    </citation>
    <scope>NUCLEOTIDE SEQUENCE [LARGE SCALE GENOMIC DNA]</scope>
    <source>
        <strain evidence="2 3">XSD2</strain>
    </source>
</reference>
<feature type="signal peptide" evidence="1">
    <location>
        <begin position="1"/>
        <end position="20"/>
    </location>
</feature>
<name>A0A399SV10_9BACT</name>
<evidence type="ECO:0008006" key="4">
    <source>
        <dbReference type="Google" id="ProtNLM"/>
    </source>
</evidence>
<keyword evidence="3" id="KW-1185">Reference proteome</keyword>
<sequence length="193" mass="22120">MIKNFLFVILFIFSATVASAQNMLEWSAEHSLTVKNFEAPAPNNGQMQTVSGSFSVSYEFGGLSLIATRNLNQYVHANFQKDASYIDRADAATTERLLAYQQLIFNVYELQARNLRKKFFDERGKLLTKGPGPLYQEVAAEHSRLLGKVEGETFHGASMEEIKRWNEWVLQELEKLNEFCKDCKPSKKKKRNQ</sequence>
<gene>
    <name evidence="2" type="ORF">D1614_21200</name>
</gene>
<keyword evidence="1" id="KW-0732">Signal</keyword>
<dbReference type="AlphaFoldDB" id="A0A399SV10"/>
<proteinExistence type="predicted"/>
<organism evidence="2 3">
    <name type="scientific">Maribellus luteus</name>
    <dbReference type="NCBI Taxonomy" id="2305463"/>
    <lineage>
        <taxon>Bacteria</taxon>
        <taxon>Pseudomonadati</taxon>
        <taxon>Bacteroidota</taxon>
        <taxon>Bacteroidia</taxon>
        <taxon>Marinilabiliales</taxon>
        <taxon>Prolixibacteraceae</taxon>
        <taxon>Maribellus</taxon>
    </lineage>
</organism>
<dbReference type="OrthoDB" id="1121656at2"/>
<evidence type="ECO:0000313" key="3">
    <source>
        <dbReference type="Proteomes" id="UP000265926"/>
    </source>
</evidence>
<dbReference type="RefSeq" id="WP_119440001.1">
    <property type="nucleotide sequence ID" value="NZ_QWGR01000019.1"/>
</dbReference>